<feature type="transmembrane region" description="Helical" evidence="2">
    <location>
        <begin position="20"/>
        <end position="43"/>
    </location>
</feature>
<keyword evidence="2" id="KW-0472">Membrane</keyword>
<dbReference type="SUPFAM" id="SSF54523">
    <property type="entry name" value="Pili subunits"/>
    <property type="match status" value="1"/>
</dbReference>
<keyword evidence="1" id="KW-0488">Methylation</keyword>
<dbReference type="NCBIfam" id="TIGR02532">
    <property type="entry name" value="IV_pilin_GFxxxE"/>
    <property type="match status" value="1"/>
</dbReference>
<accession>A0AAU7DBQ1</accession>
<dbReference type="Pfam" id="PF07963">
    <property type="entry name" value="N_methyl"/>
    <property type="match status" value="1"/>
</dbReference>
<dbReference type="GO" id="GO:0015628">
    <property type="term" value="P:protein secretion by the type II secretion system"/>
    <property type="evidence" value="ECO:0007669"/>
    <property type="project" value="InterPro"/>
</dbReference>
<dbReference type="InterPro" id="IPR012902">
    <property type="entry name" value="N_methyl_site"/>
</dbReference>
<evidence type="ECO:0000256" key="1">
    <source>
        <dbReference type="ARBA" id="ARBA00022481"/>
    </source>
</evidence>
<dbReference type="GO" id="GO:0015627">
    <property type="term" value="C:type II protein secretion system complex"/>
    <property type="evidence" value="ECO:0007669"/>
    <property type="project" value="InterPro"/>
</dbReference>
<dbReference type="AlphaFoldDB" id="A0AAU7DBQ1"/>
<name>A0AAU7DBQ1_9BACT</name>
<dbReference type="RefSeq" id="WP_348260705.1">
    <property type="nucleotide sequence ID" value="NZ_CP121196.1"/>
</dbReference>
<gene>
    <name evidence="3" type="ORF">P8935_12925</name>
</gene>
<dbReference type="PRINTS" id="PR00813">
    <property type="entry name" value="BCTERIALGSPG"/>
</dbReference>
<evidence type="ECO:0000256" key="2">
    <source>
        <dbReference type="SAM" id="Phobius"/>
    </source>
</evidence>
<dbReference type="InterPro" id="IPR000983">
    <property type="entry name" value="Bac_GSPG_pilin"/>
</dbReference>
<evidence type="ECO:0000313" key="3">
    <source>
        <dbReference type="EMBL" id="XBH15472.1"/>
    </source>
</evidence>
<sequence>MNCKFSKLARRRCSTDRTNAAGFTLMELLIVISIIVILMLIAIPTANTIRKHTDEVSAQKSLQTIEQAESMYEQNYPVTGFACTLTALGGETGAPPSATSAQLLNGQLTTGVKDGYIFNITNCVKSTANNSERVTSYTLTATPATVGRTGDRGFCVEAGGPIKMDPAGGTNCTQMVQ</sequence>
<keyword evidence="2" id="KW-0812">Transmembrane</keyword>
<reference evidence="3" key="1">
    <citation type="submission" date="2023-03" db="EMBL/GenBank/DDBJ databases">
        <title>Edaphobacter sp.</title>
        <authorList>
            <person name="Huber K.J."/>
            <person name="Papendorf J."/>
            <person name="Pilke C."/>
            <person name="Bunk B."/>
            <person name="Sproeer C."/>
            <person name="Pester M."/>
        </authorList>
    </citation>
    <scope>NUCLEOTIDE SEQUENCE</scope>
    <source>
        <strain evidence="3">DSM 110680</strain>
    </source>
</reference>
<dbReference type="Gene3D" id="3.30.700.10">
    <property type="entry name" value="Glycoprotein, Type 4 Pilin"/>
    <property type="match status" value="1"/>
</dbReference>
<proteinExistence type="predicted"/>
<organism evidence="3">
    <name type="scientific">Telmatobacter sp. DSM 110680</name>
    <dbReference type="NCBI Taxonomy" id="3036704"/>
    <lineage>
        <taxon>Bacteria</taxon>
        <taxon>Pseudomonadati</taxon>
        <taxon>Acidobacteriota</taxon>
        <taxon>Terriglobia</taxon>
        <taxon>Terriglobales</taxon>
        <taxon>Acidobacteriaceae</taxon>
        <taxon>Telmatobacter</taxon>
    </lineage>
</organism>
<keyword evidence="2" id="KW-1133">Transmembrane helix</keyword>
<dbReference type="EMBL" id="CP121196">
    <property type="protein sequence ID" value="XBH15472.1"/>
    <property type="molecule type" value="Genomic_DNA"/>
</dbReference>
<protein>
    <submittedName>
        <fullName evidence="3">Prepilin-type N-terminal cleavage/methylation domain-containing protein</fullName>
    </submittedName>
</protein>
<dbReference type="InterPro" id="IPR045584">
    <property type="entry name" value="Pilin-like"/>
</dbReference>